<dbReference type="Gene3D" id="2.60.120.260">
    <property type="entry name" value="Galactose-binding domain-like"/>
    <property type="match status" value="1"/>
</dbReference>
<dbReference type="EMBL" id="BMSL01000024">
    <property type="protein sequence ID" value="GGS60477.1"/>
    <property type="molecule type" value="Genomic_DNA"/>
</dbReference>
<reference evidence="1" key="1">
    <citation type="journal article" date="2014" name="Int. J. Syst. Evol. Microbiol.">
        <title>Complete genome sequence of Corynebacterium casei LMG S-19264T (=DSM 44701T), isolated from a smear-ripened cheese.</title>
        <authorList>
            <consortium name="US DOE Joint Genome Institute (JGI-PGF)"/>
            <person name="Walter F."/>
            <person name="Albersmeier A."/>
            <person name="Kalinowski J."/>
            <person name="Ruckert C."/>
        </authorList>
    </citation>
    <scope>NUCLEOTIDE SEQUENCE</scope>
    <source>
        <strain evidence="1">JCM 4234</strain>
    </source>
</reference>
<comment type="caution">
    <text evidence="1">The sequence shown here is derived from an EMBL/GenBank/DDBJ whole genome shotgun (WGS) entry which is preliminary data.</text>
</comment>
<proteinExistence type="predicted"/>
<organism evidence="1 2">
    <name type="scientific">Streptomyces griseoviridis</name>
    <dbReference type="NCBI Taxonomy" id="45398"/>
    <lineage>
        <taxon>Bacteria</taxon>
        <taxon>Bacillati</taxon>
        <taxon>Actinomycetota</taxon>
        <taxon>Actinomycetes</taxon>
        <taxon>Kitasatosporales</taxon>
        <taxon>Streptomycetaceae</taxon>
        <taxon>Streptomyces</taxon>
    </lineage>
</organism>
<evidence type="ECO:0008006" key="3">
    <source>
        <dbReference type="Google" id="ProtNLM"/>
    </source>
</evidence>
<dbReference type="AlphaFoldDB" id="A0A918LJI7"/>
<keyword evidence="2" id="KW-1185">Reference proteome</keyword>
<dbReference type="PROSITE" id="PS51318">
    <property type="entry name" value="TAT"/>
    <property type="match status" value="1"/>
</dbReference>
<accession>A0A918LJI7</accession>
<protein>
    <recommendedName>
        <fullName evidence="3">Tat pathway signal protein</fullName>
    </recommendedName>
</protein>
<dbReference type="Proteomes" id="UP000653493">
    <property type="component" value="Unassembled WGS sequence"/>
</dbReference>
<gene>
    <name evidence="1" type="ORF">GCM10010238_57040</name>
</gene>
<sequence>MPTNYPRRSILRTAAATAAGGWLWQASTLDAGAAAHAVPAEAGPRDTLVLGNTASERRHTLTSTRSDLISGGLGQSARVLNPGDAASFWGGTLTAHMACNPSGATYVTVKLWGSDSGADLGRLQLFADGKQVGHFHLGAVDPLDIASAEPRTPERFYFHTLPLPLAMTAGKKTLSLEIRSTGALSGYATTATAYYKDKVGPSRGIYRVYTHDEPYLALAPDDVTGVMPEPATRTSPGQEVVERINTRVNAQVATEMARTTAQLDLWYLDFLARAHGMPSTPAYRSTAVAPQVARSLDGIYWKYTADAAVMTDSSQQWMGLGRAGLVLLCLSDSIQPLLDEPVLGSPYGLTNPGFEIGTTAWRSATWSGSGTASRDTTVHRSGSASAKITIPASGTVGYSTSVKIPVDQGTYIYGAWVKTENVGTDSAYLDVVFHDASGQQVGSDNKGYAAGGTHDFEHVTFACATPATATHVTVSVRLSGAGIAWFDDLTMTGPDGSGHAPVVRRAAWTKMLLDSREYWRRRIPQYTNQAIICAIGLYLADRGLTLLGSDAAWGERRARDYIYQSVGLAPWLGPEEEDGTPTKPLGSSYYQVSKNGLSKELGYVGNYGELQEWLSMVYDAVIGIGGVDDNVLRDHLSTMAKTRAVFHYPALDGDGYQAMRLESVVGWRDTEYPGDIAYDEGNKWDGHPLHLATLLKDADYTSYARQSLTDNQVFHVLDQAAALTASARTNLNLLSVADDYRYIAAAPSSGARMPMTPGEPDFVFSDEETGVVAVKHGSEILYVSLYWRARWGINCLARIHHIAADGIERSATVWQHVKYQPDGRSFAEPDWTNWEFTVGDLDIPDGGFPPPGPALHQAFAGQPLPLAKAPGDVPPRAPGVESPFAGRASFYRCQYGPYLIAMNTSSDRTYTLDTRNFGPSRSLPTGARAVGNLRLKPGTTVVLRRG</sequence>
<evidence type="ECO:0000313" key="1">
    <source>
        <dbReference type="EMBL" id="GGS60477.1"/>
    </source>
</evidence>
<evidence type="ECO:0000313" key="2">
    <source>
        <dbReference type="Proteomes" id="UP000653493"/>
    </source>
</evidence>
<name>A0A918LJI7_STRGD</name>
<dbReference type="InterPro" id="IPR006311">
    <property type="entry name" value="TAT_signal"/>
</dbReference>
<reference evidence="1" key="2">
    <citation type="submission" date="2020-09" db="EMBL/GenBank/DDBJ databases">
        <authorList>
            <person name="Sun Q."/>
            <person name="Ohkuma M."/>
        </authorList>
    </citation>
    <scope>NUCLEOTIDE SEQUENCE</scope>
    <source>
        <strain evidence="1">JCM 4234</strain>
    </source>
</reference>